<name>A0AC35G6Y9_9BILA</name>
<protein>
    <submittedName>
        <fullName evidence="2">Formin-binding protein 1-like</fullName>
    </submittedName>
</protein>
<dbReference type="Proteomes" id="UP000887580">
    <property type="component" value="Unplaced"/>
</dbReference>
<reference evidence="2" key="1">
    <citation type="submission" date="2022-11" db="UniProtKB">
        <authorList>
            <consortium name="WormBaseParasite"/>
        </authorList>
    </citation>
    <scope>IDENTIFICATION</scope>
</reference>
<proteinExistence type="predicted"/>
<accession>A0AC35G6Y9</accession>
<evidence type="ECO:0000313" key="1">
    <source>
        <dbReference type="Proteomes" id="UP000887580"/>
    </source>
</evidence>
<evidence type="ECO:0000313" key="2">
    <source>
        <dbReference type="WBParaSite" id="PS1159_v2.g24227.t1"/>
    </source>
</evidence>
<organism evidence="1 2">
    <name type="scientific">Panagrolaimus sp. PS1159</name>
    <dbReference type="NCBI Taxonomy" id="55785"/>
    <lineage>
        <taxon>Eukaryota</taxon>
        <taxon>Metazoa</taxon>
        <taxon>Ecdysozoa</taxon>
        <taxon>Nematoda</taxon>
        <taxon>Chromadorea</taxon>
        <taxon>Rhabditida</taxon>
        <taxon>Tylenchina</taxon>
        <taxon>Panagrolaimomorpha</taxon>
        <taxon>Panagrolaimoidea</taxon>
        <taxon>Panagrolaimidae</taxon>
        <taxon>Panagrolaimus</taxon>
    </lineage>
</organism>
<dbReference type="WBParaSite" id="PS1159_v2.g24227.t1">
    <property type="protein sequence ID" value="PS1159_v2.g24227.t1"/>
    <property type="gene ID" value="PS1159_v2.g24227"/>
</dbReference>
<sequence length="719" mass="79765">MLHRAPSSMSSFSSYDSYYSDRSPAPPIMAHASVVTSTATASSSKARPSNFNGNNNVNCSFEKTGTISRAHKKFALKAQKLSFSSIGTELSNSCSALYSMLTDGQSVIIPTETNNGYNFDQTDNVAAHTQKGIDFFEKYGNYVKERALIEEEYAAKLRGLAKKNFGKRKDEDSKSFTYISTFYTVLKELESLAGQHEVVAETLKKNISPQIFTKCAELRQTRKNQLAHLQKLNADLSKAIEVMEKTHRSYAKTFKEAEAAHLKHEQNDKDLNLSRAAVEKSKNNVIYKNQLCEEAKKNYANALLIANDAKVKHYEVELPNLLEQMKAADMDRINNTRLAMQKTIEAETNVVRIIQVCYDEMLKAVSNINADADTQIVLEQNVSGYPVPENYPFNDLGDPGALLTHHDNTDNSSMKRGTLPLSTKNGSTKTSSIGRRQSMHQKFFGGGASEKPKINGVQSDYGNLPPQQRCRKIQAKLDDLLREQDTLNKSLDGVEKMAEVYKGNPKLGNPKDVEPKIAEYKGNLSRVNSDIAKYKNLMENIQNEMKQSGSDNIGLRSPYNGHSSPSSNASPRISSSGYGSANNTNRTSYSEESVSSEGSHGLSSRKITPIPVPVINGNIAKQPIINLQKEPSPIRPSPPSQSHETRSDTYEEFDLPVLGVCTARYSFEGSSDGTTVAMKEGEEMWLLEKDAGDGWTRIRMKSSAIEGFVPSSYLDMTWY</sequence>